<gene>
    <name evidence="1" type="ORF">O6H91_21G024500</name>
</gene>
<reference evidence="2" key="1">
    <citation type="journal article" date="2024" name="Proc. Natl. Acad. Sci. U.S.A.">
        <title>Extraordinary preservation of gene collinearity over three hundred million years revealed in homosporous lycophytes.</title>
        <authorList>
            <person name="Li C."/>
            <person name="Wickell D."/>
            <person name="Kuo L.Y."/>
            <person name="Chen X."/>
            <person name="Nie B."/>
            <person name="Liao X."/>
            <person name="Peng D."/>
            <person name="Ji J."/>
            <person name="Jenkins J."/>
            <person name="Williams M."/>
            <person name="Shu S."/>
            <person name="Plott C."/>
            <person name="Barry K."/>
            <person name="Rajasekar S."/>
            <person name="Grimwood J."/>
            <person name="Han X."/>
            <person name="Sun S."/>
            <person name="Hou Z."/>
            <person name="He W."/>
            <person name="Dai G."/>
            <person name="Sun C."/>
            <person name="Schmutz J."/>
            <person name="Leebens-Mack J.H."/>
            <person name="Li F.W."/>
            <person name="Wang L."/>
        </authorList>
    </citation>
    <scope>NUCLEOTIDE SEQUENCE [LARGE SCALE GENOMIC DNA]</scope>
    <source>
        <strain evidence="2">cv. PW_Plant_1</strain>
    </source>
</reference>
<name>A0ACC2AIN0_DIPCM</name>
<comment type="caution">
    <text evidence="1">The sequence shown here is derived from an EMBL/GenBank/DDBJ whole genome shotgun (WGS) entry which is preliminary data.</text>
</comment>
<dbReference type="Proteomes" id="UP001162992">
    <property type="component" value="Chromosome 21"/>
</dbReference>
<evidence type="ECO:0000313" key="1">
    <source>
        <dbReference type="EMBL" id="KAJ7517438.1"/>
    </source>
</evidence>
<keyword evidence="2" id="KW-1185">Reference proteome</keyword>
<accession>A0ACC2AIN0</accession>
<protein>
    <submittedName>
        <fullName evidence="1">Uncharacterized protein</fullName>
    </submittedName>
</protein>
<dbReference type="EMBL" id="CM055112">
    <property type="protein sequence ID" value="KAJ7517438.1"/>
    <property type="molecule type" value="Genomic_DNA"/>
</dbReference>
<sequence length="879" mass="98133">MALRVGFGACSAAAPLPTPLPVAVPADRLSFPVPFYHCLQFALPGGRFLINPRKQDLSKRLAGSCQCKLVFPMNDSGLNLSKPVEATARLFNSFAGASGTVQRVKFLPKCSVNTEYLRSRTSFNRRVNLQCLASNAAGTSTASRSSENVVCLNPPVGEESLSGELQKGSPLPFGATAMDGGVNFSVHSNGATAVSLCLFTELDLQKGQVTKEIPLDPIFNRTGNVWHIFLSEVVPNLLYGYRVNGPLALEEGHRYNPRAILVDLYAKAVISRGKYGELGADGNCWPQMAGMVPGFEDEFDWEGDLPPRHQQKDLVIYEMHVRGFTQHSSSKVVYPGTYLGLVEKLGHLKELGVNAIELMPIHEFNELEYYAYNPVMGDHKKNFWGYSTINYFSPMTRYAASGIENCGCEAINEFKLLVREAHKLGIEVLMDVVFNHTAEGNEMGPTISFRGFDNHVYYMIAPKGEFYNYSGCGNTFNCNHPIVRHFIVDCLRYWVTEMHVDGFRFDLASILTRASSLWDRGNVFGRTDMAEDNLTTGTPLSEPPLIDMISNDPVLRGIKLIAEAWDTGGLYQVGSFPHWGVWSEWNGQFRDTVRSFIKGTNGMVGSFASCLCGSPHLYQEGGRKPWHSVNFITAHDGFTLADLVSYNQKHNNANGEGNIDGESHNSSWNCGEEGELVSLPVQRLRQRQLRNFVLALMISQGVPMITMGDEYGHTKGGNNNSYCHDNAINYFRWDKEKADPHGLKRFTDLIIDFRRQSEALGLEDFPTAERLQWHGTSPNIPDWSETSRFVAFTLVDAKKKELYIAFNASHEPVMVSLPDRPGFKWQPVIDTSKIPPYDFLSEDVSDRVTAIAQYKHFLNTNTYPMLSYTSIILVLVLED</sequence>
<organism evidence="1 2">
    <name type="scientific">Diphasiastrum complanatum</name>
    <name type="common">Issler's clubmoss</name>
    <name type="synonym">Lycopodium complanatum</name>
    <dbReference type="NCBI Taxonomy" id="34168"/>
    <lineage>
        <taxon>Eukaryota</taxon>
        <taxon>Viridiplantae</taxon>
        <taxon>Streptophyta</taxon>
        <taxon>Embryophyta</taxon>
        <taxon>Tracheophyta</taxon>
        <taxon>Lycopodiopsida</taxon>
        <taxon>Lycopodiales</taxon>
        <taxon>Lycopodiaceae</taxon>
        <taxon>Lycopodioideae</taxon>
        <taxon>Diphasiastrum</taxon>
    </lineage>
</organism>
<evidence type="ECO:0000313" key="2">
    <source>
        <dbReference type="Proteomes" id="UP001162992"/>
    </source>
</evidence>
<proteinExistence type="predicted"/>